<comment type="caution">
    <text evidence="2">The sequence shown here is derived from an EMBL/GenBank/DDBJ whole genome shotgun (WGS) entry which is preliminary data.</text>
</comment>
<evidence type="ECO:0000313" key="3">
    <source>
        <dbReference type="Proteomes" id="UP001476798"/>
    </source>
</evidence>
<dbReference type="Proteomes" id="UP001476798">
    <property type="component" value="Unassembled WGS sequence"/>
</dbReference>
<feature type="chain" id="PRO_5045138468" evidence="1">
    <location>
        <begin position="21"/>
        <end position="139"/>
    </location>
</feature>
<proteinExistence type="predicted"/>
<dbReference type="EMBL" id="JAHRIO010034033">
    <property type="protein sequence ID" value="MEQ2169781.1"/>
    <property type="molecule type" value="Genomic_DNA"/>
</dbReference>
<reference evidence="2 3" key="1">
    <citation type="submission" date="2021-06" db="EMBL/GenBank/DDBJ databases">
        <authorList>
            <person name="Palmer J.M."/>
        </authorList>
    </citation>
    <scope>NUCLEOTIDE SEQUENCE [LARGE SCALE GENOMIC DNA]</scope>
    <source>
        <strain evidence="2 3">GA_2019</strain>
        <tissue evidence="2">Muscle</tissue>
    </source>
</reference>
<name>A0ABV0NFD7_9TELE</name>
<evidence type="ECO:0000256" key="1">
    <source>
        <dbReference type="SAM" id="SignalP"/>
    </source>
</evidence>
<feature type="signal peptide" evidence="1">
    <location>
        <begin position="1"/>
        <end position="20"/>
    </location>
</feature>
<accession>A0ABV0NFD7</accession>
<gene>
    <name evidence="2" type="ORF">GOODEAATRI_028704</name>
</gene>
<protein>
    <submittedName>
        <fullName evidence="2">Uncharacterized protein</fullName>
    </submittedName>
</protein>
<keyword evidence="3" id="KW-1185">Reference proteome</keyword>
<sequence>LSDLMFLFLLLASRCLRCRGDGYKTCSVCHDPSGLHCFCLFMTCFRKNNISDFIPDRQPDFPDKKFEKVSGDPFFIDENVLVKQPFPFYQLHPETSNSQNRLLRFYALKLIMTLKIFSWKMSEISGLMLPDKSALNKVF</sequence>
<evidence type="ECO:0000313" key="2">
    <source>
        <dbReference type="EMBL" id="MEQ2169781.1"/>
    </source>
</evidence>
<organism evidence="2 3">
    <name type="scientific">Goodea atripinnis</name>
    <dbReference type="NCBI Taxonomy" id="208336"/>
    <lineage>
        <taxon>Eukaryota</taxon>
        <taxon>Metazoa</taxon>
        <taxon>Chordata</taxon>
        <taxon>Craniata</taxon>
        <taxon>Vertebrata</taxon>
        <taxon>Euteleostomi</taxon>
        <taxon>Actinopterygii</taxon>
        <taxon>Neopterygii</taxon>
        <taxon>Teleostei</taxon>
        <taxon>Neoteleostei</taxon>
        <taxon>Acanthomorphata</taxon>
        <taxon>Ovalentaria</taxon>
        <taxon>Atherinomorphae</taxon>
        <taxon>Cyprinodontiformes</taxon>
        <taxon>Goodeidae</taxon>
        <taxon>Goodea</taxon>
    </lineage>
</organism>
<keyword evidence="1" id="KW-0732">Signal</keyword>
<feature type="non-terminal residue" evidence="2">
    <location>
        <position position="1"/>
    </location>
</feature>